<proteinExistence type="predicted"/>
<dbReference type="RefSeq" id="WP_021098109.1">
    <property type="nucleotide sequence ID" value="NZ_KE557321.1"/>
</dbReference>
<name>S9S399_9RHOB</name>
<dbReference type="AlphaFoldDB" id="S9S399"/>
<dbReference type="OrthoDB" id="9804253at2"/>
<reference evidence="1 2" key="1">
    <citation type="journal article" date="2013" name="Stand. Genomic Sci.">
        <title>Genome sequence of the reddish-pigmented Rubellimicrobium thermophilum type strain (DSM 16684(T)), a member of the Roseobacter clade.</title>
        <authorList>
            <person name="Fiebig A."/>
            <person name="Riedel T."/>
            <person name="Gronow S."/>
            <person name="Petersen J."/>
            <person name="Klenk H.P."/>
            <person name="Goker M."/>
        </authorList>
    </citation>
    <scope>NUCLEOTIDE SEQUENCE [LARGE SCALE GENOMIC DNA]</scope>
    <source>
        <strain evidence="1 2">DSM 16684</strain>
    </source>
</reference>
<evidence type="ECO:0000313" key="1">
    <source>
        <dbReference type="EMBL" id="EPX84665.1"/>
    </source>
</evidence>
<comment type="caution">
    <text evidence="1">The sequence shown here is derived from an EMBL/GenBank/DDBJ whole genome shotgun (WGS) entry which is preliminary data.</text>
</comment>
<dbReference type="EMBL" id="AOLV01000020">
    <property type="protein sequence ID" value="EPX84665.1"/>
    <property type="molecule type" value="Genomic_DNA"/>
</dbReference>
<dbReference type="HOGENOM" id="CLU_2791405_0_0_5"/>
<organism evidence="1 2">
    <name type="scientific">Rubellimicrobium thermophilum DSM 16684</name>
    <dbReference type="NCBI Taxonomy" id="1123069"/>
    <lineage>
        <taxon>Bacteria</taxon>
        <taxon>Pseudomonadati</taxon>
        <taxon>Pseudomonadota</taxon>
        <taxon>Alphaproteobacteria</taxon>
        <taxon>Rhodobacterales</taxon>
        <taxon>Roseobacteraceae</taxon>
        <taxon>Rubellimicrobium</taxon>
    </lineage>
</organism>
<keyword evidence="2" id="KW-1185">Reference proteome</keyword>
<sequence length="68" mass="7522">MFDMIPEATLTEAQKTRMAIVLREAEALNRAIREAVAEGLAIEMIRAARHHCGTGCWGDQLRPAVVKC</sequence>
<gene>
    <name evidence="1" type="ORF">ruthe_02025</name>
</gene>
<accession>S9S399</accession>
<evidence type="ECO:0000313" key="2">
    <source>
        <dbReference type="Proteomes" id="UP000015346"/>
    </source>
</evidence>
<dbReference type="STRING" id="1123069.ruthe_02025"/>
<dbReference type="Proteomes" id="UP000015346">
    <property type="component" value="Unassembled WGS sequence"/>
</dbReference>
<protein>
    <submittedName>
        <fullName evidence="1">Uncharacterized protein</fullName>
    </submittedName>
</protein>